<reference evidence="8 10" key="2">
    <citation type="submission" date="2017-12" db="EMBL/GenBank/DDBJ databases">
        <title>Comparative Functional Genomics of Dry Heat Resistant strains isolated from the Viking Spacecraft.</title>
        <authorList>
            <person name="Seuylemezian A."/>
            <person name="Cooper K."/>
            <person name="Vaishampayan P."/>
        </authorList>
    </citation>
    <scope>NUCLEOTIDE SEQUENCE [LARGE SCALE GENOMIC DNA]</scope>
    <source>
        <strain evidence="8 10">ATCC 29669</strain>
    </source>
</reference>
<feature type="transmembrane region" description="Helical" evidence="6">
    <location>
        <begin position="77"/>
        <end position="96"/>
    </location>
</feature>
<feature type="transmembrane region" description="Helical" evidence="6">
    <location>
        <begin position="154"/>
        <end position="171"/>
    </location>
</feature>
<evidence type="ECO:0000256" key="1">
    <source>
        <dbReference type="ARBA" id="ARBA00004141"/>
    </source>
</evidence>
<dbReference type="Gene3D" id="1.10.4160.10">
    <property type="entry name" value="Hydantoin permease"/>
    <property type="match status" value="1"/>
</dbReference>
<feature type="transmembrane region" description="Helical" evidence="6">
    <location>
        <begin position="378"/>
        <end position="399"/>
    </location>
</feature>
<evidence type="ECO:0000313" key="7">
    <source>
        <dbReference type="EMBL" id="PLR80375.1"/>
    </source>
</evidence>
<feature type="transmembrane region" description="Helical" evidence="6">
    <location>
        <begin position="419"/>
        <end position="440"/>
    </location>
</feature>
<dbReference type="Pfam" id="PF02133">
    <property type="entry name" value="Transp_cyt_pur"/>
    <property type="match status" value="1"/>
</dbReference>
<feature type="transmembrane region" description="Helical" evidence="6">
    <location>
        <begin position="108"/>
        <end position="134"/>
    </location>
</feature>
<gene>
    <name evidence="7" type="ORF">CU635_18275</name>
    <name evidence="8" type="ORF">CVD25_22095</name>
</gene>
<dbReference type="GO" id="GO:0015205">
    <property type="term" value="F:nucleobase transmembrane transporter activity"/>
    <property type="evidence" value="ECO:0007669"/>
    <property type="project" value="TreeGrafter"/>
</dbReference>
<comment type="subcellular location">
    <subcellularLocation>
        <location evidence="1">Membrane</location>
        <topology evidence="1">Multi-pass membrane protein</topology>
    </subcellularLocation>
</comment>
<dbReference type="Proteomes" id="UP000235114">
    <property type="component" value="Unassembled WGS sequence"/>
</dbReference>
<dbReference type="GO" id="GO:0005886">
    <property type="term" value="C:plasma membrane"/>
    <property type="evidence" value="ECO:0007669"/>
    <property type="project" value="TreeGrafter"/>
</dbReference>
<protein>
    <submittedName>
        <fullName evidence="7">Thiamine permease</fullName>
    </submittedName>
</protein>
<feature type="transmembrane region" description="Helical" evidence="6">
    <location>
        <begin position="269"/>
        <end position="293"/>
    </location>
</feature>
<evidence type="ECO:0000256" key="5">
    <source>
        <dbReference type="ARBA" id="ARBA00023136"/>
    </source>
</evidence>
<evidence type="ECO:0000256" key="2">
    <source>
        <dbReference type="ARBA" id="ARBA00008974"/>
    </source>
</evidence>
<comment type="similarity">
    <text evidence="2">Belongs to the purine-cytosine permease (2.A.39) family.</text>
</comment>
<dbReference type="InterPro" id="IPR001248">
    <property type="entry name" value="Pur-cyt_permease"/>
</dbReference>
<dbReference type="OrthoDB" id="9780088at2"/>
<organism evidence="7 9">
    <name type="scientific">Bacillus canaveralius</name>
    <dbReference type="NCBI Taxonomy" id="1403243"/>
    <lineage>
        <taxon>Bacteria</taxon>
        <taxon>Bacillati</taxon>
        <taxon>Bacillota</taxon>
        <taxon>Bacilli</taxon>
        <taxon>Bacillales</taxon>
        <taxon>Bacillaceae</taxon>
        <taxon>Bacillus</taxon>
    </lineage>
</organism>
<proteinExistence type="inferred from homology"/>
<dbReference type="PANTHER" id="PTHR30618">
    <property type="entry name" value="NCS1 FAMILY PURINE/PYRIMIDINE TRANSPORTER"/>
    <property type="match status" value="1"/>
</dbReference>
<feature type="transmembrane region" description="Helical" evidence="6">
    <location>
        <begin position="313"/>
        <end position="337"/>
    </location>
</feature>
<dbReference type="AlphaFoldDB" id="A0A2N5GHV0"/>
<feature type="transmembrane region" description="Helical" evidence="6">
    <location>
        <begin position="222"/>
        <end position="240"/>
    </location>
</feature>
<dbReference type="NCBIfam" id="TIGR00800">
    <property type="entry name" value="ncs1"/>
    <property type="match status" value="1"/>
</dbReference>
<evidence type="ECO:0000256" key="6">
    <source>
        <dbReference type="SAM" id="Phobius"/>
    </source>
</evidence>
<dbReference type="InterPro" id="IPR012681">
    <property type="entry name" value="NCS1"/>
</dbReference>
<dbReference type="PANTHER" id="PTHR30618:SF0">
    <property type="entry name" value="PURINE-URACIL PERMEASE NCS1"/>
    <property type="match status" value="1"/>
</dbReference>
<evidence type="ECO:0000313" key="8">
    <source>
        <dbReference type="EMBL" id="PLR88870.1"/>
    </source>
</evidence>
<evidence type="ECO:0000313" key="10">
    <source>
        <dbReference type="Proteomes" id="UP000235114"/>
    </source>
</evidence>
<feature type="transmembrane region" description="Helical" evidence="6">
    <location>
        <begin position="183"/>
        <end position="202"/>
    </location>
</feature>
<dbReference type="EMBL" id="PGVD01000091">
    <property type="protein sequence ID" value="PLR88870.1"/>
    <property type="molecule type" value="Genomic_DNA"/>
</dbReference>
<accession>A0A2N5GHV0</accession>
<evidence type="ECO:0000313" key="9">
    <source>
        <dbReference type="Proteomes" id="UP000234951"/>
    </source>
</evidence>
<evidence type="ECO:0000256" key="3">
    <source>
        <dbReference type="ARBA" id="ARBA00022692"/>
    </source>
</evidence>
<dbReference type="Proteomes" id="UP000234951">
    <property type="component" value="Unassembled WGS sequence"/>
</dbReference>
<feature type="transmembrane region" description="Helical" evidence="6">
    <location>
        <begin position="349"/>
        <end position="366"/>
    </location>
</feature>
<comment type="caution">
    <text evidence="7">The sequence shown here is derived from an EMBL/GenBank/DDBJ whole genome shotgun (WGS) entry which is preliminary data.</text>
</comment>
<name>A0A2N5GHV0_9BACI</name>
<reference evidence="7 9" key="1">
    <citation type="submission" date="2017-11" db="EMBL/GenBank/DDBJ databases">
        <title>Comparitive Functional Genomics of Dry Heat Resistant strains isolated from the Viking Spacecraft.</title>
        <authorList>
            <person name="Seuylemezian A."/>
            <person name="Cooper K."/>
            <person name="Vaishampayan P."/>
        </authorList>
    </citation>
    <scope>NUCLEOTIDE SEQUENCE [LARGE SCALE GENOMIC DNA]</scope>
    <source>
        <strain evidence="7 9">M4.6</strain>
    </source>
</reference>
<dbReference type="InterPro" id="IPR045225">
    <property type="entry name" value="Uracil/uridine/allantoin_perm"/>
</dbReference>
<keyword evidence="10" id="KW-1185">Reference proteome</keyword>
<dbReference type="EMBL" id="PGVA01000053">
    <property type="protein sequence ID" value="PLR80375.1"/>
    <property type="molecule type" value="Genomic_DNA"/>
</dbReference>
<keyword evidence="4 6" id="KW-1133">Transmembrane helix</keyword>
<keyword evidence="3 6" id="KW-0812">Transmembrane</keyword>
<feature type="transmembrane region" description="Helical" evidence="6">
    <location>
        <begin position="46"/>
        <end position="65"/>
    </location>
</feature>
<feature type="transmembrane region" description="Helical" evidence="6">
    <location>
        <begin position="446"/>
        <end position="465"/>
    </location>
</feature>
<keyword evidence="5 6" id="KW-0472">Membrane</keyword>
<evidence type="ECO:0000256" key="4">
    <source>
        <dbReference type="ARBA" id="ARBA00022989"/>
    </source>
</evidence>
<sequence>MRNALIEVLKTKKGVACMNQDKEKGISLKGKDIMPTANSERNMSSLAYLVLWIGIAVQLVTPITAAQLYPALSPTEIIVACILGNLIVAVLLTLLGDIGVKYGIPYAVYIRACFGYLGAHIPAVVRAIPAIFWFGFQTWMGAYALNVIMEMLTGYSNLTLLIILFGAVQIINTAMGIEAITKFEWLASPSILIIGVILQVFIMNQHNLTFGEIFAQGGEGGISMGYAVVVMMGTYITMALNAPDFTRFLKTNKNKKNESNWWKANNGSFWAHTIGLVGSMLLFTIIGLTSGVATGTWNPIDAMVQTMGADSPLLLIVCLVFVILAQWSTNISANLLPPGYIIVNFFPRKITFAMGSIIAGVIGLLIQPWNYADFVPQILLIITATLAPIVGVMFTDYYLLRKRKLNIEELYKVDGQYKYWKNLNPAAVIAYIPSGLSVLLFPDYGFVSALFISMVLYYTLMKYWICKVYVQPEITDAQFSIEGPEVEQQV</sequence>